<dbReference type="AlphaFoldDB" id="A0A7J7KII7"/>
<gene>
    <name evidence="3" type="ORF">EB796_003181</name>
</gene>
<dbReference type="InterPro" id="IPR013792">
    <property type="entry name" value="RNA3'P_cycl/enolpyr_Trfase_a/b"/>
</dbReference>
<name>A0A7J7KII7_BUGNE</name>
<dbReference type="InterPro" id="IPR023797">
    <property type="entry name" value="RNA3'_phos_cyclase_dom"/>
</dbReference>
<dbReference type="SUPFAM" id="SSF55205">
    <property type="entry name" value="EPT/RTPC-like"/>
    <property type="match status" value="1"/>
</dbReference>
<accession>A0A7J7KII7</accession>
<evidence type="ECO:0000313" key="3">
    <source>
        <dbReference type="EMBL" id="KAF6038512.1"/>
    </source>
</evidence>
<comment type="caution">
    <text evidence="3">The sequence shown here is derived from an EMBL/GenBank/DDBJ whole genome shotgun (WGS) entry which is preliminary data.</text>
</comment>
<dbReference type="PANTHER" id="PTHR11096">
    <property type="entry name" value="RNA 3' TERMINAL PHOSPHATE CYCLASE"/>
    <property type="match status" value="1"/>
</dbReference>
<dbReference type="GO" id="GO:0005634">
    <property type="term" value="C:nucleus"/>
    <property type="evidence" value="ECO:0007669"/>
    <property type="project" value="TreeGrafter"/>
</dbReference>
<dbReference type="Proteomes" id="UP000593567">
    <property type="component" value="Unassembled WGS sequence"/>
</dbReference>
<reference evidence="3" key="1">
    <citation type="submission" date="2020-06" db="EMBL/GenBank/DDBJ databases">
        <title>Draft genome of Bugula neritina, a colonial animal packing powerful symbionts and potential medicines.</title>
        <authorList>
            <person name="Rayko M."/>
        </authorList>
    </citation>
    <scope>NUCLEOTIDE SEQUENCE [LARGE SCALE GENOMIC DNA]</scope>
    <source>
        <strain evidence="3">Kwan_BN1</strain>
    </source>
</reference>
<dbReference type="EMBL" id="VXIV02000404">
    <property type="protein sequence ID" value="KAF6038512.1"/>
    <property type="molecule type" value="Genomic_DNA"/>
</dbReference>
<evidence type="ECO:0000313" key="4">
    <source>
        <dbReference type="Proteomes" id="UP000593567"/>
    </source>
</evidence>
<dbReference type="InterPro" id="IPR000228">
    <property type="entry name" value="RNA3'_term_phos_cyc"/>
</dbReference>
<dbReference type="Gene3D" id="3.65.10.20">
    <property type="entry name" value="RNA 3'-terminal phosphate cyclase domain"/>
    <property type="match status" value="1"/>
</dbReference>
<sequence length="124" mass="13328">MGFMSHWLASTTRVLPKAGIIMLEIAGNIMEGGGQILRNSSALSCILHKPIRIVSIRANRSKPGLRPQHLCGFKLIGEMCKAEMSGDVVDSCTVELSPSSTILGGIYTKEVGTAGMYKFSDSRV</sequence>
<dbReference type="Pfam" id="PF01137">
    <property type="entry name" value="RTC"/>
    <property type="match status" value="1"/>
</dbReference>
<dbReference type="GO" id="GO:0003963">
    <property type="term" value="F:RNA-3'-phosphate cyclase activity"/>
    <property type="evidence" value="ECO:0007669"/>
    <property type="project" value="TreeGrafter"/>
</dbReference>
<organism evidence="3 4">
    <name type="scientific">Bugula neritina</name>
    <name type="common">Brown bryozoan</name>
    <name type="synonym">Sertularia neritina</name>
    <dbReference type="NCBI Taxonomy" id="10212"/>
    <lineage>
        <taxon>Eukaryota</taxon>
        <taxon>Metazoa</taxon>
        <taxon>Spiralia</taxon>
        <taxon>Lophotrochozoa</taxon>
        <taxon>Bryozoa</taxon>
        <taxon>Gymnolaemata</taxon>
        <taxon>Cheilostomatida</taxon>
        <taxon>Flustrina</taxon>
        <taxon>Buguloidea</taxon>
        <taxon>Bugulidae</taxon>
        <taxon>Bugula</taxon>
    </lineage>
</organism>
<keyword evidence="4" id="KW-1185">Reference proteome</keyword>
<dbReference type="OrthoDB" id="25029at2759"/>
<evidence type="ECO:0000259" key="2">
    <source>
        <dbReference type="Pfam" id="PF01137"/>
    </source>
</evidence>
<evidence type="ECO:0000256" key="1">
    <source>
        <dbReference type="ARBA" id="ARBA00021428"/>
    </source>
</evidence>
<proteinExistence type="predicted"/>
<feature type="domain" description="RNA 3'-terminal phosphate cyclase" evidence="2">
    <location>
        <begin position="30"/>
        <end position="115"/>
    </location>
</feature>
<dbReference type="InterPro" id="IPR037136">
    <property type="entry name" value="RNA3'_phos_cyclase_dom_sf"/>
</dbReference>
<protein>
    <recommendedName>
        <fullName evidence="1">RNA 3'-terminal phosphate cyclase</fullName>
    </recommendedName>
</protein>
<dbReference type="PANTHER" id="PTHR11096:SF0">
    <property type="entry name" value="RNA 3'-TERMINAL PHOSPHATE CYCLASE"/>
    <property type="match status" value="1"/>
</dbReference>
<dbReference type="GO" id="GO:0006396">
    <property type="term" value="P:RNA processing"/>
    <property type="evidence" value="ECO:0007669"/>
    <property type="project" value="InterPro"/>
</dbReference>